<feature type="non-terminal residue" evidence="1">
    <location>
        <position position="95"/>
    </location>
</feature>
<protein>
    <submittedName>
        <fullName evidence="1">Uncharacterized protein</fullName>
    </submittedName>
</protein>
<sequence length="95" mass="11255">MKKRISVREGNSGILHISHEDATEERYIPSYDLDEARHLLLRFQELRDGEGSYLKDNYWCEGTNWLPTVVNYLHGRVFGNYVRYRPLLKQIINGE</sequence>
<dbReference type="AlphaFoldDB" id="A0A382N1J8"/>
<dbReference type="EMBL" id="UINC01097323">
    <property type="protein sequence ID" value="SVC54936.1"/>
    <property type="molecule type" value="Genomic_DNA"/>
</dbReference>
<name>A0A382N1J8_9ZZZZ</name>
<proteinExistence type="predicted"/>
<reference evidence="1" key="1">
    <citation type="submission" date="2018-05" db="EMBL/GenBank/DDBJ databases">
        <authorList>
            <person name="Lanie J.A."/>
            <person name="Ng W.-L."/>
            <person name="Kazmierczak K.M."/>
            <person name="Andrzejewski T.M."/>
            <person name="Davidsen T.M."/>
            <person name="Wayne K.J."/>
            <person name="Tettelin H."/>
            <person name="Glass J.I."/>
            <person name="Rusch D."/>
            <person name="Podicherti R."/>
            <person name="Tsui H.-C.T."/>
            <person name="Winkler M.E."/>
        </authorList>
    </citation>
    <scope>NUCLEOTIDE SEQUENCE</scope>
</reference>
<organism evidence="1">
    <name type="scientific">marine metagenome</name>
    <dbReference type="NCBI Taxonomy" id="408172"/>
    <lineage>
        <taxon>unclassified sequences</taxon>
        <taxon>metagenomes</taxon>
        <taxon>ecological metagenomes</taxon>
    </lineage>
</organism>
<evidence type="ECO:0000313" key="1">
    <source>
        <dbReference type="EMBL" id="SVC54936.1"/>
    </source>
</evidence>
<gene>
    <name evidence="1" type="ORF">METZ01_LOCUS307790</name>
</gene>
<accession>A0A382N1J8</accession>